<reference evidence="3 4" key="1">
    <citation type="submission" date="2015-07" db="EMBL/GenBank/DDBJ databases">
        <title>The genome of the fungus Escovopsis weberi, a specialized disease agent of ant agriculture.</title>
        <authorList>
            <person name="de Man T.J."/>
            <person name="Stajich J.E."/>
            <person name="Kubicek C.P."/>
            <person name="Chenthamara K."/>
            <person name="Atanasova L."/>
            <person name="Druzhinina I.S."/>
            <person name="Birnbaum S."/>
            <person name="Barribeau S.M."/>
            <person name="Teiling C."/>
            <person name="Suen G."/>
            <person name="Currie C."/>
            <person name="Gerardo N.M."/>
        </authorList>
    </citation>
    <scope>NUCLEOTIDE SEQUENCE [LARGE SCALE GENOMIC DNA]</scope>
</reference>
<comment type="caution">
    <text evidence="3">The sequence shown here is derived from an EMBL/GenBank/DDBJ whole genome shotgun (WGS) entry which is preliminary data.</text>
</comment>
<gene>
    <name evidence="3" type="ORF">ESCO_000046</name>
</gene>
<dbReference type="GO" id="GO:0006357">
    <property type="term" value="P:regulation of transcription by RNA polymerase II"/>
    <property type="evidence" value="ECO:0007669"/>
    <property type="project" value="TreeGrafter"/>
</dbReference>
<evidence type="ECO:0000259" key="2">
    <source>
        <dbReference type="PROSITE" id="PS50934"/>
    </source>
</evidence>
<dbReference type="OrthoDB" id="5598695at2759"/>
<dbReference type="InterPro" id="IPR009057">
    <property type="entry name" value="Homeodomain-like_sf"/>
</dbReference>
<evidence type="ECO:0000256" key="1">
    <source>
        <dbReference type="SAM" id="MobiDB-lite"/>
    </source>
</evidence>
<name>A0A0M8MVV4_ESCWE</name>
<dbReference type="PANTHER" id="PTHR12374">
    <property type="entry name" value="TRANSCRIPTIONAL ADAPTOR 2 ADA2 -RELATED"/>
    <property type="match status" value="1"/>
</dbReference>
<dbReference type="Pfam" id="PF04433">
    <property type="entry name" value="SWIRM"/>
    <property type="match status" value="1"/>
</dbReference>
<dbReference type="InterPro" id="IPR036388">
    <property type="entry name" value="WH-like_DNA-bd_sf"/>
</dbReference>
<dbReference type="SUPFAM" id="SSF46689">
    <property type="entry name" value="Homeodomain-like"/>
    <property type="match status" value="1"/>
</dbReference>
<dbReference type="STRING" id="150374.A0A0M8MVV4"/>
<dbReference type="GO" id="GO:0006338">
    <property type="term" value="P:chromatin remodeling"/>
    <property type="evidence" value="ECO:0007669"/>
    <property type="project" value="TreeGrafter"/>
</dbReference>
<dbReference type="GO" id="GO:0003682">
    <property type="term" value="F:chromatin binding"/>
    <property type="evidence" value="ECO:0007669"/>
    <property type="project" value="TreeGrafter"/>
</dbReference>
<dbReference type="Proteomes" id="UP000053831">
    <property type="component" value="Unassembled WGS sequence"/>
</dbReference>
<dbReference type="AlphaFoldDB" id="A0A0M8MVV4"/>
<feature type="domain" description="SWIRM" evidence="2">
    <location>
        <begin position="234"/>
        <end position="331"/>
    </location>
</feature>
<dbReference type="GO" id="GO:0003713">
    <property type="term" value="F:transcription coactivator activity"/>
    <property type="evidence" value="ECO:0007669"/>
    <property type="project" value="TreeGrafter"/>
</dbReference>
<dbReference type="PANTHER" id="PTHR12374:SF21">
    <property type="entry name" value="SWIRM DOMAIN-CONTAINING PROTEIN FUN19-RELATED"/>
    <property type="match status" value="1"/>
</dbReference>
<accession>A0A0M8MVV4</accession>
<dbReference type="FunFam" id="1.10.10.10:FF:000087">
    <property type="entry name" value="Transcriptional adapter 2"/>
    <property type="match status" value="1"/>
</dbReference>
<dbReference type="EMBL" id="LGSR01000020">
    <property type="protein sequence ID" value="KOS19638.1"/>
    <property type="molecule type" value="Genomic_DNA"/>
</dbReference>
<feature type="compositionally biased region" description="Polar residues" evidence="1">
    <location>
        <begin position="13"/>
        <end position="30"/>
    </location>
</feature>
<dbReference type="GO" id="GO:0070210">
    <property type="term" value="C:Rpd3L-Expanded complex"/>
    <property type="evidence" value="ECO:0007669"/>
    <property type="project" value="TreeGrafter"/>
</dbReference>
<dbReference type="Gene3D" id="1.10.10.10">
    <property type="entry name" value="Winged helix-like DNA-binding domain superfamily/Winged helix DNA-binding domain"/>
    <property type="match status" value="1"/>
</dbReference>
<keyword evidence="4" id="KW-1185">Reference proteome</keyword>
<feature type="region of interest" description="Disordered" evidence="1">
    <location>
        <begin position="1"/>
        <end position="68"/>
    </location>
</feature>
<dbReference type="PROSITE" id="PS50934">
    <property type="entry name" value="SWIRM"/>
    <property type="match status" value="1"/>
</dbReference>
<organism evidence="3 4">
    <name type="scientific">Escovopsis weberi</name>
    <dbReference type="NCBI Taxonomy" id="150374"/>
    <lineage>
        <taxon>Eukaryota</taxon>
        <taxon>Fungi</taxon>
        <taxon>Dikarya</taxon>
        <taxon>Ascomycota</taxon>
        <taxon>Pezizomycotina</taxon>
        <taxon>Sordariomycetes</taxon>
        <taxon>Hypocreomycetidae</taxon>
        <taxon>Hypocreales</taxon>
        <taxon>Hypocreaceae</taxon>
        <taxon>Escovopsis</taxon>
    </lineage>
</organism>
<proteinExistence type="predicted"/>
<sequence length="331" mass="37133">MPADSLITPPNPSIDSFSKSRSNLAGSNARNGRVSPKGDAAQQGPSLMSPPVSPSFNHASPCHDAMDVDEGASPAQMIQDPVLFPADEEFPPASRDSLFPRGDLRASASRHASLRRDLAHPLGSYRPFKFQIMMGYLKGPNPWRMRELALLKEDDARRRESRLEMERRYKSTAAGAKDLASSVDALPRLLASELEPARKRIVAPRSDDKDIKNFAAIPDYCPDTKSLEGQTKCLKVDWKSHPIDLTNDPHRHLLHPDEITLASCLRLDCAHYLTVKRRFFVGRLNCLKDGKQFRKTDAQKACRIDVNKASQLWTAYERVGWLNSKWMDAFL</sequence>
<evidence type="ECO:0000313" key="3">
    <source>
        <dbReference type="EMBL" id="KOS19638.1"/>
    </source>
</evidence>
<protein>
    <submittedName>
        <fullName evidence="3">SWIRM domain-containing protein</fullName>
    </submittedName>
</protein>
<evidence type="ECO:0000313" key="4">
    <source>
        <dbReference type="Proteomes" id="UP000053831"/>
    </source>
</evidence>
<dbReference type="InterPro" id="IPR007526">
    <property type="entry name" value="SWIRM"/>
</dbReference>